<dbReference type="InterPro" id="IPR009486">
    <property type="entry name" value="Pur_nuclsid_perm"/>
</dbReference>
<evidence type="ECO:0000313" key="4">
    <source>
        <dbReference type="Proteomes" id="UP000256690"/>
    </source>
</evidence>
<comment type="similarity">
    <text evidence="1">Belongs to the NUP family.</text>
</comment>
<dbReference type="PIRSF" id="PIRSF013171">
    <property type="entry name" value="Pur_nuclsid_perm"/>
    <property type="match status" value="1"/>
</dbReference>
<feature type="signal peptide" evidence="2">
    <location>
        <begin position="1"/>
        <end position="21"/>
    </location>
</feature>
<dbReference type="RefSeq" id="XP_026599992.1">
    <property type="nucleotide sequence ID" value="XM_026751644.1"/>
</dbReference>
<dbReference type="Pfam" id="PF06516">
    <property type="entry name" value="NUP"/>
    <property type="match status" value="1"/>
</dbReference>
<keyword evidence="2" id="KW-0732">Signal</keyword>
<dbReference type="EMBL" id="PVWQ01000013">
    <property type="protein sequence ID" value="RDW65889.1"/>
    <property type="molecule type" value="Genomic_DNA"/>
</dbReference>
<evidence type="ECO:0000313" key="3">
    <source>
        <dbReference type="EMBL" id="RDW65889.1"/>
    </source>
</evidence>
<keyword evidence="1" id="KW-0813">Transport</keyword>
<dbReference type="OrthoDB" id="2331083at2759"/>
<dbReference type="GO" id="GO:0055085">
    <property type="term" value="P:transmembrane transport"/>
    <property type="evidence" value="ECO:0007669"/>
    <property type="project" value="InterPro"/>
</dbReference>
<reference evidence="3 4" key="1">
    <citation type="journal article" date="2018" name="IMA Fungus">
        <title>IMA Genome-F 9: Draft genome sequence of Annulohypoxylon stygium, Aspergillus mulundensis, Berkeleyomyces basicola (syn. Thielaviopsis basicola), Ceratocystis smalleyi, two Cercospora beticola strains, Coleophoma cylindrospora, Fusarium fracticaudum, Phialophora cf. hyalina, and Morchella septimelata.</title>
        <authorList>
            <person name="Wingfield B.D."/>
            <person name="Bills G.F."/>
            <person name="Dong Y."/>
            <person name="Huang W."/>
            <person name="Nel W.J."/>
            <person name="Swalarsk-Parry B.S."/>
            <person name="Vaghefi N."/>
            <person name="Wilken P.M."/>
            <person name="An Z."/>
            <person name="de Beer Z.W."/>
            <person name="De Vos L."/>
            <person name="Chen L."/>
            <person name="Duong T.A."/>
            <person name="Gao Y."/>
            <person name="Hammerbacher A."/>
            <person name="Kikkert J.R."/>
            <person name="Li Y."/>
            <person name="Li H."/>
            <person name="Li K."/>
            <person name="Li Q."/>
            <person name="Liu X."/>
            <person name="Ma X."/>
            <person name="Naidoo K."/>
            <person name="Pethybridge S.J."/>
            <person name="Sun J."/>
            <person name="Steenkamp E.T."/>
            <person name="van der Nest M.A."/>
            <person name="van Wyk S."/>
            <person name="Wingfield M.J."/>
            <person name="Xiong C."/>
            <person name="Yue Q."/>
            <person name="Zhang X."/>
        </authorList>
    </citation>
    <scope>NUCLEOTIDE SEQUENCE [LARGE SCALE GENOMIC DNA]</scope>
    <source>
        <strain evidence="3 4">DSM 5745</strain>
    </source>
</reference>
<accession>A0A3D8QVU7</accession>
<dbReference type="PANTHER" id="PTHR38643">
    <property type="entry name" value="PURINE NUCLEOSIDE PERMEASE C285.05-RELATED"/>
    <property type="match status" value="1"/>
</dbReference>
<dbReference type="GO" id="GO:0005783">
    <property type="term" value="C:endoplasmic reticulum"/>
    <property type="evidence" value="ECO:0007669"/>
    <property type="project" value="TreeGrafter"/>
</dbReference>
<dbReference type="STRING" id="1810919.A0A3D8QVU7"/>
<name>A0A3D8QVU7_9EURO</name>
<dbReference type="PANTHER" id="PTHR38643:SF1">
    <property type="entry name" value="PURINE NUCLEOSIDE PERMEASE C285.05-RELATED"/>
    <property type="match status" value="1"/>
</dbReference>
<dbReference type="AlphaFoldDB" id="A0A3D8QVU7"/>
<protein>
    <recommendedName>
        <fullName evidence="5">Purine nucleoside permease</fullName>
    </recommendedName>
</protein>
<dbReference type="Proteomes" id="UP000256690">
    <property type="component" value="Unassembled WGS sequence"/>
</dbReference>
<comment type="function">
    <text evidence="1">Nucleoside permease that transports adenosine and guanosine.</text>
</comment>
<keyword evidence="4" id="KW-1185">Reference proteome</keyword>
<evidence type="ECO:0000256" key="1">
    <source>
        <dbReference type="PIRNR" id="PIRNR013171"/>
    </source>
</evidence>
<organism evidence="3 4">
    <name type="scientific">Aspergillus mulundensis</name>
    <dbReference type="NCBI Taxonomy" id="1810919"/>
    <lineage>
        <taxon>Eukaryota</taxon>
        <taxon>Fungi</taxon>
        <taxon>Dikarya</taxon>
        <taxon>Ascomycota</taxon>
        <taxon>Pezizomycotina</taxon>
        <taxon>Eurotiomycetes</taxon>
        <taxon>Eurotiomycetidae</taxon>
        <taxon>Eurotiales</taxon>
        <taxon>Aspergillaceae</taxon>
        <taxon>Aspergillus</taxon>
        <taxon>Aspergillus subgen. Nidulantes</taxon>
    </lineage>
</organism>
<dbReference type="GeneID" id="38119998"/>
<evidence type="ECO:0008006" key="5">
    <source>
        <dbReference type="Google" id="ProtNLM"/>
    </source>
</evidence>
<feature type="chain" id="PRO_5017667143" description="Purine nucleoside permease" evidence="2">
    <location>
        <begin position="22"/>
        <end position="398"/>
    </location>
</feature>
<proteinExistence type="inferred from homology"/>
<comment type="caution">
    <text evidence="3">The sequence shown here is derived from an EMBL/GenBank/DDBJ whole genome shotgun (WGS) entry which is preliminary data.</text>
</comment>
<sequence>MQVKSFVAGLLLASALPSGSGASSSSIDILRQPKLSPKVFIVSMFTPEAEIWHGIPEFNLLAHNISLPGLSPLFPSIHCTANHEICQLVTGEGEINAATTMSALLYSNTFNLTSTYFLLAGIAGINPEVGPTASVTFARFAVQVALQYEFDAREITANMPTGYLPQGSTTTAANQYPSSIYGTEVFELNDALRHIAATFAKNATLADSDAAKAYRQLYKSDSGIYDAATQDPLVLECDTSTSDVYFSGRLLSEAFSNTTKTLTNGRGTYCTSQQEDNATLESMLRGALAGLVDFSRIIIMRTASDFERPPLGESPFMNLFTTDAQDSFTPATENLYRAGIKVVEGILDNWHGGFEKGVKASNYIGDILGTLGGEPDFGPEAQKVVKRAMAGKRRAGRW</sequence>
<gene>
    <name evidence="3" type="ORF">DSM5745_09628</name>
</gene>
<evidence type="ECO:0000256" key="2">
    <source>
        <dbReference type="SAM" id="SignalP"/>
    </source>
</evidence>